<keyword evidence="2" id="KW-1185">Reference proteome</keyword>
<comment type="caution">
    <text evidence="1">The sequence shown here is derived from an EMBL/GenBank/DDBJ whole genome shotgun (WGS) entry which is preliminary data.</text>
</comment>
<gene>
    <name evidence="1" type="ORF">BS47DRAFT_1362484</name>
</gene>
<dbReference type="Proteomes" id="UP000886523">
    <property type="component" value="Unassembled WGS sequence"/>
</dbReference>
<evidence type="ECO:0000313" key="2">
    <source>
        <dbReference type="Proteomes" id="UP000886523"/>
    </source>
</evidence>
<accession>A0A9P6AZ11</accession>
<evidence type="ECO:0000313" key="1">
    <source>
        <dbReference type="EMBL" id="KAF9513391.1"/>
    </source>
</evidence>
<sequence>MEVAPLILCHSTQFCLQFLLPSGPRGVNQIIPVQMNHINSHPLNSEESPVPDISAQSPQFSTLSLLKSTAAQDNSTPYPSSYPLTLSDEDSKEMILGIPDTLGSSGRLRQNQSPLSRASIHDVKVLLCSANLKKCGPVLNTTTHVVNVALHDDDHYHDPDFWPNNPSIWSSLPFLDGPVPEALILKLRSGALADESQYPQLKLLKAAELKLINHAKVDKEKGQHEKNAFNGWSWSYIKEAPNPPQGKQGDYMKEVIMPAWYAFKTKHKTIGDLDEQLCCLQANMVTVEIDDLKQTSEGAGLSHLMAAEQDGMVVQAQTLMMAGAHTIILMVSR</sequence>
<organism evidence="1 2">
    <name type="scientific">Hydnum rufescens UP504</name>
    <dbReference type="NCBI Taxonomy" id="1448309"/>
    <lineage>
        <taxon>Eukaryota</taxon>
        <taxon>Fungi</taxon>
        <taxon>Dikarya</taxon>
        <taxon>Basidiomycota</taxon>
        <taxon>Agaricomycotina</taxon>
        <taxon>Agaricomycetes</taxon>
        <taxon>Cantharellales</taxon>
        <taxon>Hydnaceae</taxon>
        <taxon>Hydnum</taxon>
    </lineage>
</organism>
<name>A0A9P6AZ11_9AGAM</name>
<reference evidence="1" key="1">
    <citation type="journal article" date="2020" name="Nat. Commun.">
        <title>Large-scale genome sequencing of mycorrhizal fungi provides insights into the early evolution of symbiotic traits.</title>
        <authorList>
            <person name="Miyauchi S."/>
            <person name="Kiss E."/>
            <person name="Kuo A."/>
            <person name="Drula E."/>
            <person name="Kohler A."/>
            <person name="Sanchez-Garcia M."/>
            <person name="Morin E."/>
            <person name="Andreopoulos B."/>
            <person name="Barry K.W."/>
            <person name="Bonito G."/>
            <person name="Buee M."/>
            <person name="Carver A."/>
            <person name="Chen C."/>
            <person name="Cichocki N."/>
            <person name="Clum A."/>
            <person name="Culley D."/>
            <person name="Crous P.W."/>
            <person name="Fauchery L."/>
            <person name="Girlanda M."/>
            <person name="Hayes R.D."/>
            <person name="Keri Z."/>
            <person name="LaButti K."/>
            <person name="Lipzen A."/>
            <person name="Lombard V."/>
            <person name="Magnuson J."/>
            <person name="Maillard F."/>
            <person name="Murat C."/>
            <person name="Nolan M."/>
            <person name="Ohm R.A."/>
            <person name="Pangilinan J."/>
            <person name="Pereira M.F."/>
            <person name="Perotto S."/>
            <person name="Peter M."/>
            <person name="Pfister S."/>
            <person name="Riley R."/>
            <person name="Sitrit Y."/>
            <person name="Stielow J.B."/>
            <person name="Szollosi G."/>
            <person name="Zifcakova L."/>
            <person name="Stursova M."/>
            <person name="Spatafora J.W."/>
            <person name="Tedersoo L."/>
            <person name="Vaario L.M."/>
            <person name="Yamada A."/>
            <person name="Yan M."/>
            <person name="Wang P."/>
            <person name="Xu J."/>
            <person name="Bruns T."/>
            <person name="Baldrian P."/>
            <person name="Vilgalys R."/>
            <person name="Dunand C."/>
            <person name="Henrissat B."/>
            <person name="Grigoriev I.V."/>
            <person name="Hibbett D."/>
            <person name="Nagy L.G."/>
            <person name="Martin F.M."/>
        </authorList>
    </citation>
    <scope>NUCLEOTIDE SEQUENCE</scope>
    <source>
        <strain evidence="1">UP504</strain>
    </source>
</reference>
<proteinExistence type="predicted"/>
<dbReference type="AlphaFoldDB" id="A0A9P6AZ11"/>
<protein>
    <submittedName>
        <fullName evidence="1">Uncharacterized protein</fullName>
    </submittedName>
</protein>
<dbReference type="EMBL" id="MU128973">
    <property type="protein sequence ID" value="KAF9513391.1"/>
    <property type="molecule type" value="Genomic_DNA"/>
</dbReference>